<sequence>MACKFLVGKDMLDAGSDHGLSSIRPLDMGWHGLEVRLLPVNI</sequence>
<comment type="caution">
    <text evidence="1">The sequence shown here is derived from an EMBL/GenBank/DDBJ whole genome shotgun (WGS) entry which is preliminary data.</text>
</comment>
<evidence type="ECO:0000313" key="1">
    <source>
        <dbReference type="EMBL" id="GAA10485.1"/>
    </source>
</evidence>
<gene>
    <name evidence="1" type="ORF">ATPR_3489</name>
</gene>
<protein>
    <submittedName>
        <fullName evidence="1">Uncharacterized protein</fullName>
    </submittedName>
</protein>
<dbReference type="EMBL" id="BABS01000309">
    <property type="protein sequence ID" value="GAA10485.1"/>
    <property type="molecule type" value="Genomic_DNA"/>
</dbReference>
<name>F7VJE0_9PROT</name>
<accession>F7VJE0</accession>
<proteinExistence type="predicted"/>
<dbReference type="Proteomes" id="UP000004319">
    <property type="component" value="Unassembled WGS sequence"/>
</dbReference>
<reference evidence="1 2" key="1">
    <citation type="journal article" date="2011" name="Biochem. Biophys. Res. Commun.">
        <title>Increased number of Arginine-based salt bridges contributes to the thermotolerance of thermotolerant acetic acid bacteria, Acetobacter tropicalis SKU1100.</title>
        <authorList>
            <person name="Matsutani M."/>
            <person name="Hirakawa H."/>
            <person name="Nishikura M."/>
            <person name="Soemphol W."/>
            <person name="Ali I.A.I."/>
            <person name="Yakushi T."/>
            <person name="Matsushita K."/>
        </authorList>
    </citation>
    <scope>NUCLEOTIDE SEQUENCE [LARGE SCALE GENOMIC DNA]</scope>
    <source>
        <strain evidence="1 2">NBRC 101654</strain>
    </source>
</reference>
<evidence type="ECO:0000313" key="2">
    <source>
        <dbReference type="Proteomes" id="UP000004319"/>
    </source>
</evidence>
<dbReference type="AlphaFoldDB" id="F7VJE0"/>
<organism evidence="1 2">
    <name type="scientific">Acetobacter tropicalis NBRC 101654</name>
    <dbReference type="NCBI Taxonomy" id="749388"/>
    <lineage>
        <taxon>Bacteria</taxon>
        <taxon>Pseudomonadati</taxon>
        <taxon>Pseudomonadota</taxon>
        <taxon>Alphaproteobacteria</taxon>
        <taxon>Acetobacterales</taxon>
        <taxon>Acetobacteraceae</taxon>
        <taxon>Acetobacter</taxon>
    </lineage>
</organism>